<dbReference type="Proteomes" id="UP001139411">
    <property type="component" value="Unassembled WGS sequence"/>
</dbReference>
<dbReference type="GO" id="GO:0020037">
    <property type="term" value="F:heme binding"/>
    <property type="evidence" value="ECO:0007669"/>
    <property type="project" value="InterPro"/>
</dbReference>
<protein>
    <submittedName>
        <fullName evidence="2">VCBS repeat-containing protein</fullName>
    </submittedName>
</protein>
<dbReference type="RefSeq" id="WP_235177593.1">
    <property type="nucleotide sequence ID" value="NZ_JAKFFV010000005.1"/>
</dbReference>
<evidence type="ECO:0000313" key="3">
    <source>
        <dbReference type="Proteomes" id="UP001139411"/>
    </source>
</evidence>
<accession>A0A9X1QBQ9</accession>
<dbReference type="PANTHER" id="PTHR45460:SF2">
    <property type="entry name" value="ALPHA 1,3 GLUCANASE, GH71 FAMILY (EUROFUNG)"/>
    <property type="match status" value="1"/>
</dbReference>
<name>A0A9X1QBQ9_9BACT</name>
<dbReference type="InterPro" id="IPR036909">
    <property type="entry name" value="Cyt_c-like_dom_sf"/>
</dbReference>
<dbReference type="InterPro" id="IPR028994">
    <property type="entry name" value="Integrin_alpha_N"/>
</dbReference>
<evidence type="ECO:0000256" key="1">
    <source>
        <dbReference type="ARBA" id="ARBA00022729"/>
    </source>
</evidence>
<dbReference type="Gene3D" id="2.130.10.130">
    <property type="entry name" value="Integrin alpha, N-terminal"/>
    <property type="match status" value="1"/>
</dbReference>
<gene>
    <name evidence="2" type="ORF">L0661_09290</name>
</gene>
<reference evidence="2" key="1">
    <citation type="submission" date="2022-01" db="EMBL/GenBank/DDBJ databases">
        <title>Novel species in genus Dyadobacter.</title>
        <authorList>
            <person name="Ma C."/>
        </authorList>
    </citation>
    <scope>NUCLEOTIDE SEQUENCE</scope>
    <source>
        <strain evidence="2">CY357</strain>
    </source>
</reference>
<dbReference type="InterPro" id="IPR013517">
    <property type="entry name" value="FG-GAP"/>
</dbReference>
<evidence type="ECO:0000313" key="2">
    <source>
        <dbReference type="EMBL" id="MCF2498500.1"/>
    </source>
</evidence>
<proteinExistence type="predicted"/>
<keyword evidence="1" id="KW-0732">Signal</keyword>
<dbReference type="AlphaFoldDB" id="A0A9X1QBQ9"/>
<dbReference type="SUPFAM" id="SSF69318">
    <property type="entry name" value="Integrin alpha N-terminal domain"/>
    <property type="match status" value="1"/>
</dbReference>
<comment type="caution">
    <text evidence="2">The sequence shown here is derived from an EMBL/GenBank/DDBJ whole genome shotgun (WGS) entry which is preliminary data.</text>
</comment>
<dbReference type="EMBL" id="JAKFFV010000005">
    <property type="protein sequence ID" value="MCF2498500.1"/>
    <property type="molecule type" value="Genomic_DNA"/>
</dbReference>
<dbReference type="SUPFAM" id="SSF46626">
    <property type="entry name" value="Cytochrome c"/>
    <property type="match status" value="1"/>
</dbReference>
<dbReference type="GO" id="GO:0009055">
    <property type="term" value="F:electron transfer activity"/>
    <property type="evidence" value="ECO:0007669"/>
    <property type="project" value="InterPro"/>
</dbReference>
<sequence>MLRKIPWLQYYFFQISICLCLSNLSCGTQGSGESVAEGKALAGKYCSNCHQVPDPALLDKSTWTNSVLPAMAEQLGIEVLEGNIYLHSQQSALSSADWTKLVHYYQTLAPDTLQVPNGYKHTQDWAVFTLKQPKIELSAVSSTLLVAIDSSRQRLYTSDLENPGLYTSDRLEQRKLLTTLPSSAIDICFPTLKNPEMAITCMGGMRALDITKGQIFTLDKKRGTEPEMISQDLIRPIQSQPIDYNKDGLQDYLVCAFGHNRGGLYILKQLADKQTSGSRFEKVVVREMPGATQSYIRDLNSDGWPDIMTLFAHADEGIWVFMNDQKGGFIEKNVLRFPSVYGSSSFQLIDVTQDGEPDIVYTAGDNSDFSRVLKPYHGLYIFENTGNLTFRQSYFYPINGCTKAVASDFDQDGDMDIATIAFFADFQKKPQEGFLYFEQTDTTPKQQLNFKPHAVPVHTHGRWICMDVEDYDGDGDDDIVLGNFSKGFLNQESSKPTWNVHIPYVLLENKTLSAKLQ</sequence>
<dbReference type="PANTHER" id="PTHR45460">
    <property type="entry name" value="SIMILAR TO CYSTEINE PROTEINASE"/>
    <property type="match status" value="1"/>
</dbReference>
<dbReference type="Pfam" id="PF13517">
    <property type="entry name" value="FG-GAP_3"/>
    <property type="match status" value="1"/>
</dbReference>
<organism evidence="2 3">
    <name type="scientific">Dyadobacter chenhuakuii</name>
    <dbReference type="NCBI Taxonomy" id="2909339"/>
    <lineage>
        <taxon>Bacteria</taxon>
        <taxon>Pseudomonadati</taxon>
        <taxon>Bacteroidota</taxon>
        <taxon>Cytophagia</taxon>
        <taxon>Cytophagales</taxon>
        <taxon>Spirosomataceae</taxon>
        <taxon>Dyadobacter</taxon>
    </lineage>
</organism>